<evidence type="ECO:0000313" key="5">
    <source>
        <dbReference type="Proteomes" id="UP000078546"/>
    </source>
</evidence>
<evidence type="ECO:0000313" key="6">
    <source>
        <dbReference type="Proteomes" id="UP000078560"/>
    </source>
</evidence>
<evidence type="ECO:0000313" key="3">
    <source>
        <dbReference type="EMBL" id="SBS87229.1"/>
    </source>
</evidence>
<dbReference type="EMBL" id="FLQU01000554">
    <property type="protein sequence ID" value="SBS87229.1"/>
    <property type="molecule type" value="Genomic_DNA"/>
</dbReference>
<evidence type="ECO:0000256" key="2">
    <source>
        <dbReference type="SAM" id="SignalP"/>
    </source>
</evidence>
<proteinExistence type="predicted"/>
<dbReference type="EMBL" id="FLQV01000708">
    <property type="protein sequence ID" value="SBS97462.1"/>
    <property type="molecule type" value="Genomic_DNA"/>
</dbReference>
<feature type="region of interest" description="Disordered" evidence="1">
    <location>
        <begin position="591"/>
        <end position="617"/>
    </location>
</feature>
<dbReference type="Proteomes" id="UP000078560">
    <property type="component" value="Unassembled WGS sequence"/>
</dbReference>
<gene>
    <name evidence="4" type="ORF">POVCU1_038400</name>
    <name evidence="3" type="ORF">POVCU2_0041580</name>
</gene>
<keyword evidence="2" id="KW-0732">Signal</keyword>
<reference evidence="4" key="1">
    <citation type="submission" date="2016-05" db="EMBL/GenBank/DDBJ databases">
        <authorList>
            <person name="Lavstsen T."/>
            <person name="Jespersen J.S."/>
        </authorList>
    </citation>
    <scope>NUCLEOTIDE SEQUENCE [LARGE SCALE GENOMIC DNA]</scope>
</reference>
<feature type="compositionally biased region" description="Basic and acidic residues" evidence="1">
    <location>
        <begin position="599"/>
        <end position="616"/>
    </location>
</feature>
<accession>A0A1A8WYL9</accession>
<evidence type="ECO:0000256" key="1">
    <source>
        <dbReference type="SAM" id="MobiDB-lite"/>
    </source>
</evidence>
<protein>
    <submittedName>
        <fullName evidence="4">Uncharacterized protein</fullName>
    </submittedName>
</protein>
<dbReference type="Proteomes" id="UP000078546">
    <property type="component" value="Unassembled WGS sequence"/>
</dbReference>
<organism evidence="4 5">
    <name type="scientific">Plasmodium ovale curtisi</name>
    <dbReference type="NCBI Taxonomy" id="864141"/>
    <lineage>
        <taxon>Eukaryota</taxon>
        <taxon>Sar</taxon>
        <taxon>Alveolata</taxon>
        <taxon>Apicomplexa</taxon>
        <taxon>Aconoidasida</taxon>
        <taxon>Haemosporida</taxon>
        <taxon>Plasmodiidae</taxon>
        <taxon>Plasmodium</taxon>
        <taxon>Plasmodium (Plasmodium)</taxon>
    </lineage>
</organism>
<feature type="chain" id="PRO_5015059733" evidence="2">
    <location>
        <begin position="22"/>
        <end position="2103"/>
    </location>
</feature>
<evidence type="ECO:0000313" key="4">
    <source>
        <dbReference type="EMBL" id="SBS97462.1"/>
    </source>
</evidence>
<sequence length="2103" mass="248932">MKSILYSLFILWALNDEMTICQRKAGENFFFGGWTNEKWNIIGNAVTNASTKVATYGFLFEKDDLKRTLGERGAHTNLHAGGRTLQRCRRYCAINKIIYQPIYLRTYTHIYARLWEKGDCQFCGFKEKNSIHLLPLNIGGGKKKQRSYKIYERGCKTSTNLVKNNFSKLRKAIFSSSKKECIHLKNAPQKKVLSFNYSLFCYVISDSIDICKIRRNNGVCDKSVHIVANWLEDKGHKAQSSKKEYYSHIKRKASFISNYAILKKEKRAVSTYKGFTTIADSAQCGYSKCGSTRQSNFGKGRNRIKKKKASFLLSLCTDNYALNEGTNTSQMDICEADDAKGGYRDFPHFVVWNILKGSFIHNYTKNDAMKRLLKEIHFLFCKFSTCSYGEENSSHVECIDGNAVQDGKRDDKHFMRETKHVIYGKTKKKHIFFKSVFTNDVQDNYLSPFHNTKKEEILKIWLKPLNLVFIHLWIYKLVNTIFHNSLLMNRFTQNNFFIKYENVIQKRLFFHLQYFYLFFPVEQENEAEFTRSDCPPGNLATAIPSCRILYSEDDQCNYICGSDKHITVHNSGNCFTQTNGRDAIKYRICSGGSSSRQDSCTDERKNSHSIGHKLDQTNDTNKGKNKWMVIYIYRDSDENVEKMYDYLKRVYGDESVSLLCCKRYIYKDGASSIILLSYEEFLKITLRCSSNFAHGNSDEREKYAQNELPKNSNLHAFISEMVVAPPGSSNGGGHENEEAYYKCKIFLDNFSLTYNYEGNYIEKNIYVHLFSVIRLHKGVTFYFLCNEHFNLTLFKNWIENIHKKCTIINLIKKKQNFVLHKKFILQFSDNEDAHTDSEHQKGRNVSNGLSFEEMSKGEEDIFLNNAHKKKKNIMNKEVAKKLLLFNKYRKEIIIKYLKEHNLYNINKLRKINKKIKRKLNIARKYLKKKKKISNLNILHYIDFIVNQKKGNVFLKKKIINPAYILREENLQIHDKIELLAKRVHITFAEANLGKKQESKAKDDKLKLSCESHLDSENRSVSLEGKNNWDNILYRNISNDTWEKCEGSNFLDKRDKHTVTHETTCTSKENVDFPFEKLKLGECTRRYFYTKREGWTGQNSGAGNERNDFEIYPCIYYIFNEEDFSKLSKALYETFNWLDEQLRQKWKYFLKKYEQVIQKSFNFKKYLRKGIFIINSKLGKIEKEFLTELVKNNIVKVILSKIDISSHGIEVRNVFVSDVQVYNKEKIANYNNLIDKINQLHAEIFYTWEEKGDEKHISRNGVITSNEVTASEDMYRLHFIKYFMFLNFRSIFRKYTLSNNDLLNLSRNSMNYFLIPRRYEDIPIILNLHGHNYLNFSNLNKTIVNDFYFNLYHESVQRSMSIQLNMCTSEKDGKKQQAYGKDHPGNGDKQKEEYRGKLAWDKREYYSSIGITNCVGRENVVSGYQFYRDTSSTDRLFIEERFFHMCSNIAKTAMNIHKIYKYKILNESILLNCCVHVSNNVAYSANYFDFLYFYFMKNNKNFEFISEQVRYNFFHFYQMKRKKYEEKYVKYNKESKMKVYFKNVKKINKYFDEEYAYMYYNTYCNYNKLREKVREKLKMAYKEKYEMVHIANIKNFQNKIVTAIDKKMYIIIDKYEIKKGKQGKKKKKMLNNVYICVNEKKELILCSLLFFNSVFRDRKMYNYIKRKNKNHNYHHYLFNKREVCTYKIFTKEYTFPFDIYKNGEANKDEIKLEKKYMMQFYVNKIKMNDELSPKEEPLKKERTKILVDIDNNILDNSYDEKLYTWKNKLYLYLHRMRNMKKELYLQYLRKRKDIIKKKKKHTQLSSYEMHQLGYHNDDGKSATELEFFTKMRNGSMCERGYMESLRGNLMNSGKIGVNLSLLAGKGVSVTNNGKCKKKNILSLKMLKVVHMQNKKKNSGNRNIYANELDKINRIFGNKYSTIMEEFFNMFFFLKNLHLINILKDYVNPYIKNTLWFYIISLYINRTYALNGEVFKSQPELLIIIFFICFCKGESDYIANYLSVLSIKEGFLKGIVSDIFAFKINIDVTLNLKELDEIHDGLIKLKKKNFGQISKNTEAIFADLKLILRSSLSINWREGINKIIFDFTDYMDKMSERSDVTGTSS</sequence>
<reference evidence="5 6" key="2">
    <citation type="submission" date="2016-05" db="EMBL/GenBank/DDBJ databases">
        <authorList>
            <person name="Naeem Raeece"/>
        </authorList>
    </citation>
    <scope>NUCLEOTIDE SEQUENCE [LARGE SCALE GENOMIC DNA]</scope>
</reference>
<name>A0A1A8WYL9_PLAOA</name>
<feature type="signal peptide" evidence="2">
    <location>
        <begin position="1"/>
        <end position="21"/>
    </location>
</feature>